<evidence type="ECO:0000256" key="1">
    <source>
        <dbReference type="SAM" id="MobiDB-lite"/>
    </source>
</evidence>
<sequence length="130" mass="14665">MATSGKASKETIKAAKVSIKSTKVPQKISDFPPFTMLPGRVMRGNQQHIPEPKTEEQRKIYESQVLILVTVYGKTNALLVPLPDLNTDPNKLRDFFPTYQKCKPIELSKKHRASTTEEPQSSTDEPIDLR</sequence>
<reference evidence="2 3" key="1">
    <citation type="journal article" date="2022" name="Nat. Genet.">
        <title>Improved pea reference genome and pan-genome highlight genomic features and evolutionary characteristics.</title>
        <authorList>
            <person name="Yang T."/>
            <person name="Liu R."/>
            <person name="Luo Y."/>
            <person name="Hu S."/>
            <person name="Wang D."/>
            <person name="Wang C."/>
            <person name="Pandey M.K."/>
            <person name="Ge S."/>
            <person name="Xu Q."/>
            <person name="Li N."/>
            <person name="Li G."/>
            <person name="Huang Y."/>
            <person name="Saxena R.K."/>
            <person name="Ji Y."/>
            <person name="Li M."/>
            <person name="Yan X."/>
            <person name="He Y."/>
            <person name="Liu Y."/>
            <person name="Wang X."/>
            <person name="Xiang C."/>
            <person name="Varshney R.K."/>
            <person name="Ding H."/>
            <person name="Gao S."/>
            <person name="Zong X."/>
        </authorList>
    </citation>
    <scope>NUCLEOTIDE SEQUENCE [LARGE SCALE GENOMIC DNA]</scope>
    <source>
        <strain evidence="2 3">cv. Zhongwan 6</strain>
    </source>
</reference>
<comment type="caution">
    <text evidence="2">The sequence shown here is derived from an EMBL/GenBank/DDBJ whole genome shotgun (WGS) entry which is preliminary data.</text>
</comment>
<evidence type="ECO:0000313" key="3">
    <source>
        <dbReference type="Proteomes" id="UP001058974"/>
    </source>
</evidence>
<organism evidence="2 3">
    <name type="scientific">Pisum sativum</name>
    <name type="common">Garden pea</name>
    <name type="synonym">Lathyrus oleraceus</name>
    <dbReference type="NCBI Taxonomy" id="3888"/>
    <lineage>
        <taxon>Eukaryota</taxon>
        <taxon>Viridiplantae</taxon>
        <taxon>Streptophyta</taxon>
        <taxon>Embryophyta</taxon>
        <taxon>Tracheophyta</taxon>
        <taxon>Spermatophyta</taxon>
        <taxon>Magnoliopsida</taxon>
        <taxon>eudicotyledons</taxon>
        <taxon>Gunneridae</taxon>
        <taxon>Pentapetalae</taxon>
        <taxon>rosids</taxon>
        <taxon>fabids</taxon>
        <taxon>Fabales</taxon>
        <taxon>Fabaceae</taxon>
        <taxon>Papilionoideae</taxon>
        <taxon>50 kb inversion clade</taxon>
        <taxon>NPAAA clade</taxon>
        <taxon>Hologalegina</taxon>
        <taxon>IRL clade</taxon>
        <taxon>Fabeae</taxon>
        <taxon>Lathyrus</taxon>
    </lineage>
</organism>
<evidence type="ECO:0000313" key="2">
    <source>
        <dbReference type="EMBL" id="KAI5395201.1"/>
    </source>
</evidence>
<dbReference type="AlphaFoldDB" id="A0A9D4W4H8"/>
<feature type="region of interest" description="Disordered" evidence="1">
    <location>
        <begin position="106"/>
        <end position="130"/>
    </location>
</feature>
<dbReference type="Gramene" id="Psat06G0170300-T1">
    <property type="protein sequence ID" value="KAI5395201.1"/>
    <property type="gene ID" value="KIW84_061703"/>
</dbReference>
<protein>
    <submittedName>
        <fullName evidence="2">Uncharacterized protein</fullName>
    </submittedName>
</protein>
<keyword evidence="3" id="KW-1185">Reference proteome</keyword>
<name>A0A9D4W4H8_PEA</name>
<gene>
    <name evidence="2" type="ORF">KIW84_061703</name>
</gene>
<feature type="region of interest" description="Disordered" evidence="1">
    <location>
        <begin position="30"/>
        <end position="56"/>
    </location>
</feature>
<proteinExistence type="predicted"/>
<accession>A0A9D4W4H8</accession>
<dbReference type="Proteomes" id="UP001058974">
    <property type="component" value="Chromosome 6"/>
</dbReference>
<dbReference type="EMBL" id="JAMSHJ010000006">
    <property type="protein sequence ID" value="KAI5395201.1"/>
    <property type="molecule type" value="Genomic_DNA"/>
</dbReference>